<accession>A0A0S7Y090</accession>
<gene>
    <name evidence="6" type="ORF">AMJ44_06960</name>
</gene>
<organism evidence="6 7">
    <name type="scientific">candidate division WOR-1 bacterium DG_54_3</name>
    <dbReference type="NCBI Taxonomy" id="1703775"/>
    <lineage>
        <taxon>Bacteria</taxon>
        <taxon>Bacillati</taxon>
        <taxon>Saganbacteria</taxon>
    </lineage>
</organism>
<dbReference type="NCBIfam" id="NF006756">
    <property type="entry name" value="PRK09276.1"/>
    <property type="match status" value="1"/>
</dbReference>
<dbReference type="AlphaFoldDB" id="A0A0S7Y090"/>
<keyword evidence="2 4" id="KW-0032">Aminotransferase</keyword>
<dbReference type="InterPro" id="IPR004839">
    <property type="entry name" value="Aminotransferase_I/II_large"/>
</dbReference>
<dbReference type="Gene3D" id="3.90.1150.10">
    <property type="entry name" value="Aspartate Aminotransferase, domain 1"/>
    <property type="match status" value="1"/>
</dbReference>
<evidence type="ECO:0000313" key="6">
    <source>
        <dbReference type="EMBL" id="KPJ67955.1"/>
    </source>
</evidence>
<keyword evidence="3 4" id="KW-0808">Transferase</keyword>
<dbReference type="GO" id="GO:0008483">
    <property type="term" value="F:transaminase activity"/>
    <property type="evidence" value="ECO:0007669"/>
    <property type="project" value="UniProtKB-KW"/>
</dbReference>
<dbReference type="CDD" id="cd00609">
    <property type="entry name" value="AAT_like"/>
    <property type="match status" value="1"/>
</dbReference>
<dbReference type="InterPro" id="IPR015421">
    <property type="entry name" value="PyrdxlP-dep_Trfase_major"/>
</dbReference>
<comment type="similarity">
    <text evidence="4">Belongs to the class-I pyridoxal-phosphate-dependent aminotransferase family.</text>
</comment>
<reference evidence="6 7" key="1">
    <citation type="journal article" date="2015" name="Microbiome">
        <title>Genomic resolution of linkages in carbon, nitrogen, and sulfur cycling among widespread estuary sediment bacteria.</title>
        <authorList>
            <person name="Baker B.J."/>
            <person name="Lazar C.S."/>
            <person name="Teske A.P."/>
            <person name="Dick G.J."/>
        </authorList>
    </citation>
    <scope>NUCLEOTIDE SEQUENCE [LARGE SCALE GENOMIC DNA]</scope>
    <source>
        <strain evidence="6">DG_54_3</strain>
    </source>
</reference>
<dbReference type="GO" id="GO:0030170">
    <property type="term" value="F:pyridoxal phosphate binding"/>
    <property type="evidence" value="ECO:0007669"/>
    <property type="project" value="InterPro"/>
</dbReference>
<protein>
    <recommendedName>
        <fullName evidence="4">Aminotransferase</fullName>
        <ecNumber evidence="4">2.6.1.-</ecNumber>
    </recommendedName>
</protein>
<dbReference type="PANTHER" id="PTHR42832">
    <property type="entry name" value="AMINO ACID AMINOTRANSFERASE"/>
    <property type="match status" value="1"/>
</dbReference>
<dbReference type="EMBL" id="LIZX01000059">
    <property type="protein sequence ID" value="KPJ67955.1"/>
    <property type="molecule type" value="Genomic_DNA"/>
</dbReference>
<name>A0A0S7Y090_UNCSA</name>
<dbReference type="Pfam" id="PF00155">
    <property type="entry name" value="Aminotran_1_2"/>
    <property type="match status" value="1"/>
</dbReference>
<comment type="cofactor">
    <cofactor evidence="1 4">
        <name>pyridoxal 5'-phosphate</name>
        <dbReference type="ChEBI" id="CHEBI:597326"/>
    </cofactor>
</comment>
<dbReference type="InterPro" id="IPR050881">
    <property type="entry name" value="LL-DAP_aminotransferase"/>
</dbReference>
<dbReference type="InterPro" id="IPR004838">
    <property type="entry name" value="NHTrfase_class1_PyrdxlP-BS"/>
</dbReference>
<dbReference type="Gene3D" id="3.40.640.10">
    <property type="entry name" value="Type I PLP-dependent aspartate aminotransferase-like (Major domain)"/>
    <property type="match status" value="1"/>
</dbReference>
<dbReference type="PATRIC" id="fig|1703775.3.peg.2616"/>
<dbReference type="Proteomes" id="UP000051861">
    <property type="component" value="Unassembled WGS sequence"/>
</dbReference>
<sequence>MRKSKRLNLIPPYLFVKIEEKKEALTKKGMDIIDFGIGDPDLPTPPHIFKKMHEVLELPQSANYPTSKGEFIFRKAVADWYKKRFKVELDPNSEVCALIGSKEGLGHIFLAFIDPGDVAFIPDPAYPVYRVGTILAGGEPYFLSLASENKFLPNLDSIPKKALKRAKLLVINYPNNPTAAVAEKDFFERCVDFARKNDLLLVSDLAYSEMGYDGYRPGSVLEIPGAKEVTIEFHSLSKTYNMTGWRIGMAVGNAQAVNVLATIKSNIDSGVFKAIQYAAVEALTGPQECIEEHNRVFAERRDVLIEGLNSLGWQLEKTKATFFVWVPVPKGKNSASFTEQLLEKCGILAVPGNGYGPSGEGYVRFAITLPKERILEALGRMKKERIAFFPK</sequence>
<evidence type="ECO:0000313" key="7">
    <source>
        <dbReference type="Proteomes" id="UP000051861"/>
    </source>
</evidence>
<evidence type="ECO:0000256" key="1">
    <source>
        <dbReference type="ARBA" id="ARBA00001933"/>
    </source>
</evidence>
<evidence type="ECO:0000256" key="4">
    <source>
        <dbReference type="RuleBase" id="RU000481"/>
    </source>
</evidence>
<dbReference type="EC" id="2.6.1.-" evidence="4"/>
<dbReference type="InterPro" id="IPR015424">
    <property type="entry name" value="PyrdxlP-dep_Trfase"/>
</dbReference>
<feature type="domain" description="Aminotransferase class I/classII large" evidence="5">
    <location>
        <begin position="31"/>
        <end position="380"/>
    </location>
</feature>
<evidence type="ECO:0000259" key="5">
    <source>
        <dbReference type="Pfam" id="PF00155"/>
    </source>
</evidence>
<comment type="caution">
    <text evidence="6">The sequence shown here is derived from an EMBL/GenBank/DDBJ whole genome shotgun (WGS) entry which is preliminary data.</text>
</comment>
<dbReference type="InterPro" id="IPR015422">
    <property type="entry name" value="PyrdxlP-dep_Trfase_small"/>
</dbReference>
<dbReference type="SUPFAM" id="SSF53383">
    <property type="entry name" value="PLP-dependent transferases"/>
    <property type="match status" value="1"/>
</dbReference>
<dbReference type="PROSITE" id="PS00105">
    <property type="entry name" value="AA_TRANSFER_CLASS_1"/>
    <property type="match status" value="1"/>
</dbReference>
<evidence type="ECO:0000256" key="2">
    <source>
        <dbReference type="ARBA" id="ARBA00022576"/>
    </source>
</evidence>
<dbReference type="PANTHER" id="PTHR42832:SF3">
    <property type="entry name" value="L-GLUTAMINE--4-(METHYLSULFANYL)-2-OXOBUTANOATE AMINOTRANSFERASE"/>
    <property type="match status" value="1"/>
</dbReference>
<evidence type="ECO:0000256" key="3">
    <source>
        <dbReference type="ARBA" id="ARBA00022679"/>
    </source>
</evidence>
<proteinExistence type="inferred from homology"/>